<dbReference type="AlphaFoldDB" id="A0A7J7GAR8"/>
<comment type="similarity">
    <text evidence="8">Belongs to the NFYA/HAP2 subunit family.</text>
</comment>
<dbReference type="InterPro" id="IPR018362">
    <property type="entry name" value="CCAAT-binding_factor_CS"/>
</dbReference>
<dbReference type="PROSITE" id="PS00686">
    <property type="entry name" value="NFYA_HAP2_1"/>
    <property type="match status" value="1"/>
</dbReference>
<evidence type="ECO:0000256" key="4">
    <source>
        <dbReference type="ARBA" id="ARBA00023159"/>
    </source>
</evidence>
<keyword evidence="6 8" id="KW-0539">Nucleus</keyword>
<evidence type="ECO:0000256" key="1">
    <source>
        <dbReference type="ARBA" id="ARBA00004123"/>
    </source>
</evidence>
<evidence type="ECO:0000313" key="10">
    <source>
        <dbReference type="EMBL" id="KAF5937839.1"/>
    </source>
</evidence>
<dbReference type="SMART" id="SM00521">
    <property type="entry name" value="CBF"/>
    <property type="match status" value="1"/>
</dbReference>
<evidence type="ECO:0000256" key="2">
    <source>
        <dbReference type="ARBA" id="ARBA00023015"/>
    </source>
</evidence>
<organism evidence="10 11">
    <name type="scientific">Camellia sinensis</name>
    <name type="common">Tea plant</name>
    <name type="synonym">Thea sinensis</name>
    <dbReference type="NCBI Taxonomy" id="4442"/>
    <lineage>
        <taxon>Eukaryota</taxon>
        <taxon>Viridiplantae</taxon>
        <taxon>Streptophyta</taxon>
        <taxon>Embryophyta</taxon>
        <taxon>Tracheophyta</taxon>
        <taxon>Spermatophyta</taxon>
        <taxon>Magnoliopsida</taxon>
        <taxon>eudicotyledons</taxon>
        <taxon>Gunneridae</taxon>
        <taxon>Pentapetalae</taxon>
        <taxon>asterids</taxon>
        <taxon>Ericales</taxon>
        <taxon>Theaceae</taxon>
        <taxon>Camellia</taxon>
    </lineage>
</organism>
<comment type="subcellular location">
    <subcellularLocation>
        <location evidence="1 8">Nucleus</location>
    </subcellularLocation>
</comment>
<keyword evidence="11" id="KW-1185">Reference proteome</keyword>
<dbReference type="GO" id="GO:0003677">
    <property type="term" value="F:DNA binding"/>
    <property type="evidence" value="ECO:0007669"/>
    <property type="project" value="UniProtKB-KW"/>
</dbReference>
<keyword evidence="3 8" id="KW-0238">DNA-binding</keyword>
<dbReference type="GO" id="GO:0016602">
    <property type="term" value="C:CCAAT-binding factor complex"/>
    <property type="evidence" value="ECO:0007669"/>
    <property type="project" value="InterPro"/>
</dbReference>
<dbReference type="PRINTS" id="PR00616">
    <property type="entry name" value="CCAATSUBUNTB"/>
</dbReference>
<dbReference type="PROSITE" id="PS51152">
    <property type="entry name" value="NFYA_HAP2_2"/>
    <property type="match status" value="1"/>
</dbReference>
<comment type="subunit">
    <text evidence="7">Heterotrimeric transcription factor composed of three components, NF-YA, NF-YB and NF-YC. NF-YB and NF-YC must interact and dimerize for NF-YA association and DNA binding.</text>
</comment>
<keyword evidence="2 8" id="KW-0805">Transcription regulation</keyword>
<dbReference type="GO" id="GO:0003700">
    <property type="term" value="F:DNA-binding transcription factor activity"/>
    <property type="evidence" value="ECO:0007669"/>
    <property type="project" value="UniProtKB-UniRule"/>
</dbReference>
<keyword evidence="4" id="KW-0010">Activator</keyword>
<evidence type="ECO:0000313" key="11">
    <source>
        <dbReference type="Proteomes" id="UP000593564"/>
    </source>
</evidence>
<comment type="function">
    <text evidence="8">Component of the sequence-specific heterotrimeric transcription factor (NF-Y) which specifically recognizes a 5'-CCAAT-3' box motif found in the promoters of its target genes.</text>
</comment>
<keyword evidence="5 8" id="KW-0804">Transcription</keyword>
<sequence>MTMHTVYLKEHEGIVQNPTGQLSSGAVPWWGGIGSQSAYAESFGQFKSSSMEHPTSGGQPTSTKHAEHATELGLEKGNTTQFAIFPGDCKNSANMPMKSAPSEYRGCIELGFGQPVICAKYPYGDQCYGLFSTYGAQIPGRIMLPLNLTTDDGPIYVNAKQYHGIIRRRLSRAKAESKNKLLRARKPYLHLSRHLHAKRRPRGCGGRFLNTKTSNGDKGRTETEKPQHGRLCQPAESQDSEVLQSDSGNLKSPKRANGKRSNLSGSEVTIVSGLQQLITAAISKFESKGTSGVQCRIVGTGPTLAATKRRSFVAMQRFCLVADFEATHPWLMKRQFILGSFALRSTYRFLNSGNSGNPSSKYKAWAGLGQQCSGSWSGLGGLGQCQIQFGSGLGRPPTRPNPPELHP</sequence>
<dbReference type="InterPro" id="IPR001289">
    <property type="entry name" value="NFYA"/>
</dbReference>
<name>A0A7J7GAR8_CAMSI</name>
<dbReference type="Proteomes" id="UP000593564">
    <property type="component" value="Unassembled WGS sequence"/>
</dbReference>
<feature type="compositionally biased region" description="Polar residues" evidence="9">
    <location>
        <begin position="235"/>
        <end position="250"/>
    </location>
</feature>
<feature type="region of interest" description="Disordered" evidence="9">
    <location>
        <begin position="48"/>
        <end position="68"/>
    </location>
</feature>
<dbReference type="Gene3D" id="6.10.250.2430">
    <property type="match status" value="1"/>
</dbReference>
<feature type="compositionally biased region" description="Basic and acidic residues" evidence="9">
    <location>
        <begin position="215"/>
        <end position="227"/>
    </location>
</feature>
<reference evidence="10 11" key="2">
    <citation type="submission" date="2020-07" db="EMBL/GenBank/DDBJ databases">
        <title>Genome assembly of wild tea tree DASZ reveals pedigree and selection history of tea varieties.</title>
        <authorList>
            <person name="Zhang W."/>
        </authorList>
    </citation>
    <scope>NUCLEOTIDE SEQUENCE [LARGE SCALE GENOMIC DNA]</scope>
    <source>
        <strain evidence="11">cv. G240</strain>
        <tissue evidence="10">Leaf</tissue>
    </source>
</reference>
<feature type="region of interest" description="Disordered" evidence="9">
    <location>
        <begin position="200"/>
        <end position="263"/>
    </location>
</feature>
<evidence type="ECO:0000256" key="7">
    <source>
        <dbReference type="ARBA" id="ARBA00025911"/>
    </source>
</evidence>
<proteinExistence type="inferred from homology"/>
<evidence type="ECO:0000256" key="9">
    <source>
        <dbReference type="SAM" id="MobiDB-lite"/>
    </source>
</evidence>
<reference evidence="11" key="1">
    <citation type="journal article" date="2020" name="Nat. Commun.">
        <title>Genome assembly of wild tea tree DASZ reveals pedigree and selection history of tea varieties.</title>
        <authorList>
            <person name="Zhang W."/>
            <person name="Zhang Y."/>
            <person name="Qiu H."/>
            <person name="Guo Y."/>
            <person name="Wan H."/>
            <person name="Zhang X."/>
            <person name="Scossa F."/>
            <person name="Alseekh S."/>
            <person name="Zhang Q."/>
            <person name="Wang P."/>
            <person name="Xu L."/>
            <person name="Schmidt M.H."/>
            <person name="Jia X."/>
            <person name="Li D."/>
            <person name="Zhu A."/>
            <person name="Guo F."/>
            <person name="Chen W."/>
            <person name="Ni D."/>
            <person name="Usadel B."/>
            <person name="Fernie A.R."/>
            <person name="Wen W."/>
        </authorList>
    </citation>
    <scope>NUCLEOTIDE SEQUENCE [LARGE SCALE GENOMIC DNA]</scope>
    <source>
        <strain evidence="11">cv. G240</strain>
    </source>
</reference>
<evidence type="ECO:0000256" key="8">
    <source>
        <dbReference type="RuleBase" id="RU367155"/>
    </source>
</evidence>
<comment type="caution">
    <text evidence="10">The sequence shown here is derived from an EMBL/GenBank/DDBJ whole genome shotgun (WGS) entry which is preliminary data.</text>
</comment>
<evidence type="ECO:0000256" key="6">
    <source>
        <dbReference type="ARBA" id="ARBA00023242"/>
    </source>
</evidence>
<gene>
    <name evidence="10" type="ORF">HYC85_025345</name>
</gene>
<evidence type="ECO:0000256" key="5">
    <source>
        <dbReference type="ARBA" id="ARBA00023163"/>
    </source>
</evidence>
<accession>A0A7J7GAR8</accession>
<evidence type="ECO:0000256" key="3">
    <source>
        <dbReference type="ARBA" id="ARBA00023125"/>
    </source>
</evidence>
<protein>
    <recommendedName>
        <fullName evidence="8">Nuclear transcription factor Y subunit</fullName>
    </recommendedName>
</protein>
<dbReference type="PANTHER" id="PTHR12632">
    <property type="entry name" value="TRANSCRIPTION FACTOR NF-Y ALPHA-RELATED"/>
    <property type="match status" value="1"/>
</dbReference>
<feature type="compositionally biased region" description="Polar residues" evidence="9">
    <location>
        <begin position="48"/>
        <end position="63"/>
    </location>
</feature>
<dbReference type="EMBL" id="JACBKZ010000012">
    <property type="protein sequence ID" value="KAF5937839.1"/>
    <property type="molecule type" value="Genomic_DNA"/>
</dbReference>
<dbReference type="Pfam" id="PF02045">
    <property type="entry name" value="CBFB_NFYA"/>
    <property type="match status" value="1"/>
</dbReference>